<sequence length="100" mass="11773">MLLIYKMVFKNASPFFMGSSLWTKQHREKGAKHEMKIFDDAHDDVAYDGRARRHGKNDGANECRNERRPGAPRSMARMFEGLNLTPEHWAKCAVWYRTDW</sequence>
<feature type="compositionally biased region" description="Basic and acidic residues" evidence="1">
    <location>
        <begin position="51"/>
        <end position="69"/>
    </location>
</feature>
<feature type="region of interest" description="Disordered" evidence="1">
    <location>
        <begin position="51"/>
        <end position="70"/>
    </location>
</feature>
<keyword evidence="3" id="KW-1185">Reference proteome</keyword>
<proteinExistence type="predicted"/>
<dbReference type="EMBL" id="JADBGG010000079">
    <property type="protein sequence ID" value="MBE1427432.1"/>
    <property type="molecule type" value="Genomic_DNA"/>
</dbReference>
<dbReference type="Proteomes" id="UP000639010">
    <property type="component" value="Unassembled WGS sequence"/>
</dbReference>
<protein>
    <submittedName>
        <fullName evidence="2">Uncharacterized protein</fullName>
    </submittedName>
</protein>
<organism evidence="2 3">
    <name type="scientific">Desulfomicrobium macestii</name>
    <dbReference type="NCBI Taxonomy" id="90731"/>
    <lineage>
        <taxon>Bacteria</taxon>
        <taxon>Pseudomonadati</taxon>
        <taxon>Thermodesulfobacteriota</taxon>
        <taxon>Desulfovibrionia</taxon>
        <taxon>Desulfovibrionales</taxon>
        <taxon>Desulfomicrobiaceae</taxon>
        <taxon>Desulfomicrobium</taxon>
    </lineage>
</organism>
<gene>
    <name evidence="2" type="ORF">H4684_004129</name>
</gene>
<comment type="caution">
    <text evidence="2">The sequence shown here is derived from an EMBL/GenBank/DDBJ whole genome shotgun (WGS) entry which is preliminary data.</text>
</comment>
<dbReference type="RefSeq" id="WP_192625157.1">
    <property type="nucleotide sequence ID" value="NZ_JADBGG010000079.1"/>
</dbReference>
<reference evidence="2 3" key="1">
    <citation type="submission" date="2020-10" db="EMBL/GenBank/DDBJ databases">
        <title>Genomic Encyclopedia of Type Strains, Phase IV (KMG-IV): sequencing the most valuable type-strain genomes for metagenomic binning, comparative biology and taxonomic classification.</title>
        <authorList>
            <person name="Goeker M."/>
        </authorList>
    </citation>
    <scope>NUCLEOTIDE SEQUENCE [LARGE SCALE GENOMIC DNA]</scope>
    <source>
        <strain evidence="2 3">DSM 4194</strain>
    </source>
</reference>
<evidence type="ECO:0000256" key="1">
    <source>
        <dbReference type="SAM" id="MobiDB-lite"/>
    </source>
</evidence>
<accession>A0ABR9H9M5</accession>
<name>A0ABR9H9M5_9BACT</name>
<evidence type="ECO:0000313" key="2">
    <source>
        <dbReference type="EMBL" id="MBE1427432.1"/>
    </source>
</evidence>
<evidence type="ECO:0000313" key="3">
    <source>
        <dbReference type="Proteomes" id="UP000639010"/>
    </source>
</evidence>